<dbReference type="GeneID" id="80034744"/>
<reference evidence="1" key="1">
    <citation type="submission" date="2022-10" db="EMBL/GenBank/DDBJ databases">
        <authorList>
            <person name="Shreffler J."/>
            <person name="Spring A.M."/>
            <person name="Klyczek K."/>
            <person name="Garlena R.A."/>
            <person name="Russell D.A."/>
            <person name="Pope W.H."/>
            <person name="Jacobs-Sera D."/>
            <person name="Hatfull G.F."/>
        </authorList>
    </citation>
    <scope>NUCLEOTIDE SEQUENCE</scope>
</reference>
<keyword evidence="2" id="KW-1185">Reference proteome</keyword>
<name>A0A9E8ADC2_9CAUD</name>
<evidence type="ECO:0008006" key="3">
    <source>
        <dbReference type="Google" id="ProtNLM"/>
    </source>
</evidence>
<dbReference type="Proteomes" id="UP001156221">
    <property type="component" value="Segment"/>
</dbReference>
<sequence>MKFKIGDHVRIIGRGSRYFDKVGTVSEATTSPLPFGIVGLDDDFGTVWFGEHELILAEAPEHPPADDAVNHPPHYGGEDDPYEAIKVIEAWGLGFHLGNTVKYIARAGKKSGQSLLQDLRKARWYIDRLIKKLEGEQ</sequence>
<accession>A0A9E8ADC2</accession>
<dbReference type="InterPro" id="IPR021739">
    <property type="entry name" value="SaV-like"/>
</dbReference>
<dbReference type="EMBL" id="OP580516">
    <property type="protein sequence ID" value="UYM26629.1"/>
    <property type="molecule type" value="Genomic_DNA"/>
</dbReference>
<evidence type="ECO:0000313" key="1">
    <source>
        <dbReference type="EMBL" id="UYM26629.1"/>
    </source>
</evidence>
<proteinExistence type="predicted"/>
<dbReference type="RefSeq" id="YP_010761373.1">
    <property type="nucleotide sequence ID" value="NC_073594.1"/>
</dbReference>
<dbReference type="KEGG" id="vg:80034744"/>
<organism evidence="1 2">
    <name type="scientific">Arthrobacter phage Bauer</name>
    <dbReference type="NCBI Taxonomy" id="2985648"/>
    <lineage>
        <taxon>Viruses</taxon>
        <taxon>Duplodnaviria</taxon>
        <taxon>Heunggongvirae</taxon>
        <taxon>Uroviricota</taxon>
        <taxon>Caudoviricetes</taxon>
        <taxon>Bauervirus</taxon>
        <taxon>Bauervirus bauer</taxon>
    </lineage>
</organism>
<dbReference type="Pfam" id="PF11753">
    <property type="entry name" value="DUF3310"/>
    <property type="match status" value="1"/>
</dbReference>
<protein>
    <recommendedName>
        <fullName evidence="3">DUF3310 domain-containing protein</fullName>
    </recommendedName>
</protein>
<gene>
    <name evidence="1" type="primary">80</name>
    <name evidence="1" type="ORF">SEA_BAUER_80</name>
</gene>
<evidence type="ECO:0000313" key="2">
    <source>
        <dbReference type="Proteomes" id="UP001156221"/>
    </source>
</evidence>